<dbReference type="FunFam" id="1.20.81.30:FF:000001">
    <property type="entry name" value="Type II secretion system protein F"/>
    <property type="match status" value="2"/>
</dbReference>
<keyword evidence="11" id="KW-1185">Reference proteome</keyword>
<feature type="transmembrane region" description="Helical" evidence="8">
    <location>
        <begin position="225"/>
        <end position="245"/>
    </location>
</feature>
<evidence type="ECO:0000256" key="4">
    <source>
        <dbReference type="ARBA" id="ARBA00022519"/>
    </source>
</evidence>
<dbReference type="Proteomes" id="UP000252558">
    <property type="component" value="Unassembled WGS sequence"/>
</dbReference>
<keyword evidence="6 8" id="KW-1133">Transmembrane helix</keyword>
<comment type="similarity">
    <text evidence="2">Belongs to the GSP F family.</text>
</comment>
<dbReference type="InterPro" id="IPR018076">
    <property type="entry name" value="T2SS_GspF_dom"/>
</dbReference>
<proteinExistence type="inferred from homology"/>
<keyword evidence="3" id="KW-1003">Cell membrane</keyword>
<gene>
    <name evidence="10" type="ORF">DU002_09325</name>
</gene>
<feature type="transmembrane region" description="Helical" evidence="8">
    <location>
        <begin position="378"/>
        <end position="398"/>
    </location>
</feature>
<organism evidence="10 11">
    <name type="scientific">Corallincola holothuriorum</name>
    <dbReference type="NCBI Taxonomy" id="2282215"/>
    <lineage>
        <taxon>Bacteria</taxon>
        <taxon>Pseudomonadati</taxon>
        <taxon>Pseudomonadota</taxon>
        <taxon>Gammaproteobacteria</taxon>
        <taxon>Alteromonadales</taxon>
        <taxon>Psychromonadaceae</taxon>
        <taxon>Corallincola</taxon>
    </lineage>
</organism>
<evidence type="ECO:0000259" key="9">
    <source>
        <dbReference type="Pfam" id="PF00482"/>
    </source>
</evidence>
<evidence type="ECO:0000256" key="2">
    <source>
        <dbReference type="ARBA" id="ARBA00005745"/>
    </source>
</evidence>
<feature type="domain" description="Type II secretion system protein GspF" evidence="9">
    <location>
        <begin position="72"/>
        <end position="195"/>
    </location>
</feature>
<evidence type="ECO:0000256" key="8">
    <source>
        <dbReference type="SAM" id="Phobius"/>
    </source>
</evidence>
<dbReference type="Pfam" id="PF00482">
    <property type="entry name" value="T2SSF"/>
    <property type="match status" value="2"/>
</dbReference>
<dbReference type="PRINTS" id="PR00812">
    <property type="entry name" value="BCTERIALGSPF"/>
</dbReference>
<dbReference type="Gene3D" id="1.20.81.30">
    <property type="entry name" value="Type II secretion system (T2SS), domain F"/>
    <property type="match status" value="2"/>
</dbReference>
<keyword evidence="4" id="KW-0997">Cell inner membrane</keyword>
<dbReference type="AlphaFoldDB" id="A0A368NGV5"/>
<protein>
    <submittedName>
        <fullName evidence="10">Type II secretion system F family protein</fullName>
    </submittedName>
</protein>
<evidence type="ECO:0000256" key="1">
    <source>
        <dbReference type="ARBA" id="ARBA00004429"/>
    </source>
</evidence>
<dbReference type="GO" id="GO:0015628">
    <property type="term" value="P:protein secretion by the type II secretion system"/>
    <property type="evidence" value="ECO:0007669"/>
    <property type="project" value="TreeGrafter"/>
</dbReference>
<evidence type="ECO:0000313" key="10">
    <source>
        <dbReference type="EMBL" id="RCU49827.1"/>
    </source>
</evidence>
<comment type="subcellular location">
    <subcellularLocation>
        <location evidence="1">Cell inner membrane</location>
        <topology evidence="1">Multi-pass membrane protein</topology>
    </subcellularLocation>
</comment>
<dbReference type="PANTHER" id="PTHR30012">
    <property type="entry name" value="GENERAL SECRETION PATHWAY PROTEIN"/>
    <property type="match status" value="1"/>
</dbReference>
<accession>A0A368NGV5</accession>
<sequence length="408" mass="44956">MPTFEYRGRDSRGGEVKGQIDAANAGAAADLLSQRQVIPLQVKAKAGAAEGSSFDINDLLPSKVSLDDLSLFTRQMFSLSKAGVPILRAINGLAQSSTSKALKAALSDVAQELEGGRTISTAMSQHPKIFSKLFVAIVHVGENTGRLEDAFKQLSGYLELEIETRKRIKTALRYPSFVVIAIVIALVIMNIMVIPAFADMFKQFGAQLPLPTRILIGMSNFFVEYWWALLLGAVTLVSGTIYAINTPKGRWRWDRFKLRMPIVGDIINRSTLARYARSFSLMLQSGVPLTHALNLVADAVDNEFMGQKIRDMRQGIERGESLLRTANSSELFTPLVMQMIAVGEETGRIDELLLDAAEYYEREVDYDLKTLTARIEPILIGVVAGMVLLLALGIYLPMWDMMSAMKGG</sequence>
<dbReference type="InterPro" id="IPR003004">
    <property type="entry name" value="GspF/PilC"/>
</dbReference>
<evidence type="ECO:0000256" key="3">
    <source>
        <dbReference type="ARBA" id="ARBA00022475"/>
    </source>
</evidence>
<dbReference type="OrthoDB" id="9805682at2"/>
<name>A0A368NGV5_9GAMM</name>
<evidence type="ECO:0000256" key="6">
    <source>
        <dbReference type="ARBA" id="ARBA00022989"/>
    </source>
</evidence>
<dbReference type="EMBL" id="QPID01000005">
    <property type="protein sequence ID" value="RCU49827.1"/>
    <property type="molecule type" value="Genomic_DNA"/>
</dbReference>
<dbReference type="RefSeq" id="WP_114338113.1">
    <property type="nucleotide sequence ID" value="NZ_QPID01000005.1"/>
</dbReference>
<evidence type="ECO:0000256" key="5">
    <source>
        <dbReference type="ARBA" id="ARBA00022692"/>
    </source>
</evidence>
<comment type="caution">
    <text evidence="10">The sequence shown here is derived from an EMBL/GenBank/DDBJ whole genome shotgun (WGS) entry which is preliminary data.</text>
</comment>
<dbReference type="InterPro" id="IPR042094">
    <property type="entry name" value="T2SS_GspF_sf"/>
</dbReference>
<reference evidence="10 11" key="1">
    <citation type="submission" date="2018-07" db="EMBL/GenBank/DDBJ databases">
        <title>Corallincola holothuriorum sp. nov., a new facultative anaerobe isolated from sea cucumber Apostichopus japonicus.</title>
        <authorList>
            <person name="Xia H."/>
        </authorList>
    </citation>
    <scope>NUCLEOTIDE SEQUENCE [LARGE SCALE GENOMIC DNA]</scope>
    <source>
        <strain evidence="10 11">C4</strain>
    </source>
</reference>
<evidence type="ECO:0000313" key="11">
    <source>
        <dbReference type="Proteomes" id="UP000252558"/>
    </source>
</evidence>
<feature type="domain" description="Type II secretion system protein GspF" evidence="9">
    <location>
        <begin position="276"/>
        <end position="397"/>
    </location>
</feature>
<keyword evidence="7 8" id="KW-0472">Membrane</keyword>
<feature type="transmembrane region" description="Helical" evidence="8">
    <location>
        <begin position="174"/>
        <end position="198"/>
    </location>
</feature>
<dbReference type="GO" id="GO:0005886">
    <property type="term" value="C:plasma membrane"/>
    <property type="evidence" value="ECO:0007669"/>
    <property type="project" value="UniProtKB-SubCell"/>
</dbReference>
<dbReference type="PANTHER" id="PTHR30012:SF4">
    <property type="entry name" value="MSHA BIOGENESIS PROTEIN MSHG"/>
    <property type="match status" value="1"/>
</dbReference>
<keyword evidence="5 8" id="KW-0812">Transmembrane</keyword>
<evidence type="ECO:0000256" key="7">
    <source>
        <dbReference type="ARBA" id="ARBA00023136"/>
    </source>
</evidence>